<feature type="region of interest" description="Disordered" evidence="1">
    <location>
        <begin position="116"/>
        <end position="146"/>
    </location>
</feature>
<proteinExistence type="predicted"/>
<keyword evidence="3" id="KW-1185">Reference proteome</keyword>
<evidence type="ECO:0000313" key="2">
    <source>
        <dbReference type="EMBL" id="KAK9760116.1"/>
    </source>
</evidence>
<feature type="region of interest" description="Disordered" evidence="1">
    <location>
        <begin position="57"/>
        <end position="86"/>
    </location>
</feature>
<evidence type="ECO:0000256" key="1">
    <source>
        <dbReference type="SAM" id="MobiDB-lite"/>
    </source>
</evidence>
<gene>
    <name evidence="2" type="ORF">K7432_016184</name>
</gene>
<evidence type="ECO:0000313" key="3">
    <source>
        <dbReference type="Proteomes" id="UP001479436"/>
    </source>
</evidence>
<dbReference type="Proteomes" id="UP001479436">
    <property type="component" value="Unassembled WGS sequence"/>
</dbReference>
<name>A0ABR2WF43_9FUNG</name>
<reference evidence="2 3" key="1">
    <citation type="submission" date="2023-04" db="EMBL/GenBank/DDBJ databases">
        <title>Genome of Basidiobolus ranarum AG-B5.</title>
        <authorList>
            <person name="Stajich J.E."/>
            <person name="Carter-House D."/>
            <person name="Gryganskyi A."/>
        </authorList>
    </citation>
    <scope>NUCLEOTIDE SEQUENCE [LARGE SCALE GENOMIC DNA]</scope>
    <source>
        <strain evidence="2 3">AG-B5</strain>
    </source>
</reference>
<accession>A0ABR2WF43</accession>
<comment type="caution">
    <text evidence="2">The sequence shown here is derived from an EMBL/GenBank/DDBJ whole genome shotgun (WGS) entry which is preliminary data.</text>
</comment>
<dbReference type="EMBL" id="JASJQH010002531">
    <property type="protein sequence ID" value="KAK9760116.1"/>
    <property type="molecule type" value="Genomic_DNA"/>
</dbReference>
<organism evidence="2 3">
    <name type="scientific">Basidiobolus ranarum</name>
    <dbReference type="NCBI Taxonomy" id="34480"/>
    <lineage>
        <taxon>Eukaryota</taxon>
        <taxon>Fungi</taxon>
        <taxon>Fungi incertae sedis</taxon>
        <taxon>Zoopagomycota</taxon>
        <taxon>Entomophthoromycotina</taxon>
        <taxon>Basidiobolomycetes</taxon>
        <taxon>Basidiobolales</taxon>
        <taxon>Basidiobolaceae</taxon>
        <taxon>Basidiobolus</taxon>
    </lineage>
</organism>
<sequence>MPQSNLTDLERDAKAIPSLDAKVVSQQQADELVHSSGQGLSNLHLLSGRKVPSIEHTINQTEGPGNLHVDSPRPNSSTPKYRNDLSPDKLGVVGCVTETVTMAKELISNRIKERRASIEAKETPENSEASEQEVHEAPAPAQEPILVQKVKSLFPKPLVNEDGSPKYKIDDSWGYQHREGGELNLHTTQTLSK</sequence>
<protein>
    <submittedName>
        <fullName evidence="2">Uncharacterized protein</fullName>
    </submittedName>
</protein>